<reference evidence="12 13" key="1">
    <citation type="submission" date="2007-06" db="EMBL/GenBank/DDBJ databases">
        <authorList>
            <person name="Shimkets L."/>
            <person name="Ferriera S."/>
            <person name="Johnson J."/>
            <person name="Kravitz S."/>
            <person name="Beeson K."/>
            <person name="Sutton G."/>
            <person name="Rogers Y.-H."/>
            <person name="Friedman R."/>
            <person name="Frazier M."/>
            <person name="Venter J.C."/>
        </authorList>
    </citation>
    <scope>NUCLEOTIDE SEQUENCE [LARGE SCALE GENOMIC DNA]</scope>
    <source>
        <strain evidence="12 13">SIR-1</strain>
    </source>
</reference>
<dbReference type="eggNOG" id="COG1314">
    <property type="taxonomic scope" value="Bacteria"/>
</dbReference>
<evidence type="ECO:0000256" key="4">
    <source>
        <dbReference type="ARBA" id="ARBA00022475"/>
    </source>
</evidence>
<dbReference type="RefSeq" id="WP_006970529.1">
    <property type="nucleotide sequence ID" value="NZ_ABCS01000011.1"/>
</dbReference>
<dbReference type="GO" id="GO:0065002">
    <property type="term" value="P:intracellular protein transmembrane transport"/>
    <property type="evidence" value="ECO:0007669"/>
    <property type="project" value="TreeGrafter"/>
</dbReference>
<dbReference type="OrthoDB" id="9937685at2"/>
<evidence type="ECO:0000313" key="13">
    <source>
        <dbReference type="Proteomes" id="UP000005801"/>
    </source>
</evidence>
<dbReference type="GO" id="GO:0005886">
    <property type="term" value="C:plasma membrane"/>
    <property type="evidence" value="ECO:0007669"/>
    <property type="project" value="UniProtKB-SubCell"/>
</dbReference>
<dbReference type="PRINTS" id="PR01651">
    <property type="entry name" value="SECGEXPORT"/>
</dbReference>
<dbReference type="Proteomes" id="UP000005801">
    <property type="component" value="Unassembled WGS sequence"/>
</dbReference>
<feature type="transmembrane region" description="Helical" evidence="10">
    <location>
        <begin position="6"/>
        <end position="22"/>
    </location>
</feature>
<keyword evidence="8 10" id="KW-0811">Translocation</keyword>
<evidence type="ECO:0000313" key="12">
    <source>
        <dbReference type="EMBL" id="EDM80425.1"/>
    </source>
</evidence>
<evidence type="ECO:0000256" key="2">
    <source>
        <dbReference type="ARBA" id="ARBA00008445"/>
    </source>
</evidence>
<dbReference type="GO" id="GO:0043952">
    <property type="term" value="P:protein transport by the Sec complex"/>
    <property type="evidence" value="ECO:0007669"/>
    <property type="project" value="TreeGrafter"/>
</dbReference>
<name>A6G1D0_9BACT</name>
<comment type="subcellular location">
    <subcellularLocation>
        <location evidence="1 10">Cell membrane</location>
        <topology evidence="1 10">Multi-pass membrane protein</topology>
    </subcellularLocation>
</comment>
<dbReference type="GO" id="GO:0009306">
    <property type="term" value="P:protein secretion"/>
    <property type="evidence" value="ECO:0007669"/>
    <property type="project" value="UniProtKB-UniRule"/>
</dbReference>
<dbReference type="NCBIfam" id="TIGR00810">
    <property type="entry name" value="secG"/>
    <property type="match status" value="1"/>
</dbReference>
<organism evidence="12 13">
    <name type="scientific">Plesiocystis pacifica SIR-1</name>
    <dbReference type="NCBI Taxonomy" id="391625"/>
    <lineage>
        <taxon>Bacteria</taxon>
        <taxon>Pseudomonadati</taxon>
        <taxon>Myxococcota</taxon>
        <taxon>Polyangia</taxon>
        <taxon>Nannocystales</taxon>
        <taxon>Nannocystaceae</taxon>
        <taxon>Plesiocystis</taxon>
    </lineage>
</organism>
<evidence type="ECO:0000256" key="1">
    <source>
        <dbReference type="ARBA" id="ARBA00004651"/>
    </source>
</evidence>
<proteinExistence type="inferred from homology"/>
<evidence type="ECO:0000256" key="6">
    <source>
        <dbReference type="ARBA" id="ARBA00022927"/>
    </source>
</evidence>
<comment type="caution">
    <text evidence="12">The sequence shown here is derived from an EMBL/GenBank/DDBJ whole genome shotgun (WGS) entry which is preliminary data.</text>
</comment>
<dbReference type="AlphaFoldDB" id="A6G1D0"/>
<comment type="similarity">
    <text evidence="2 10">Belongs to the SecG family.</text>
</comment>
<evidence type="ECO:0000256" key="8">
    <source>
        <dbReference type="ARBA" id="ARBA00023010"/>
    </source>
</evidence>
<comment type="function">
    <text evidence="10">Involved in protein export. Participates in an early event of protein translocation.</text>
</comment>
<dbReference type="PANTHER" id="PTHR34182:SF1">
    <property type="entry name" value="PROTEIN-EXPORT MEMBRANE PROTEIN SECG"/>
    <property type="match status" value="1"/>
</dbReference>
<comment type="caution">
    <text evidence="10">Lacks conserved residue(s) required for the propagation of feature annotation.</text>
</comment>
<dbReference type="Pfam" id="PF03840">
    <property type="entry name" value="SecG"/>
    <property type="match status" value="1"/>
</dbReference>
<evidence type="ECO:0000256" key="5">
    <source>
        <dbReference type="ARBA" id="ARBA00022692"/>
    </source>
</evidence>
<dbReference type="GO" id="GO:0015450">
    <property type="term" value="F:protein-transporting ATPase activity"/>
    <property type="evidence" value="ECO:0007669"/>
    <property type="project" value="UniProtKB-UniRule"/>
</dbReference>
<dbReference type="STRING" id="391625.PPSIR1_11635"/>
<dbReference type="InterPro" id="IPR004692">
    <property type="entry name" value="SecG"/>
</dbReference>
<keyword evidence="5 10" id="KW-0812">Transmembrane</keyword>
<evidence type="ECO:0000256" key="11">
    <source>
        <dbReference type="SAM" id="MobiDB-lite"/>
    </source>
</evidence>
<feature type="compositionally biased region" description="Polar residues" evidence="11">
    <location>
        <begin position="206"/>
        <end position="226"/>
    </location>
</feature>
<keyword evidence="6 10" id="KW-0653">Protein transport</keyword>
<accession>A6G1D0</accession>
<evidence type="ECO:0000256" key="3">
    <source>
        <dbReference type="ARBA" id="ARBA00022448"/>
    </source>
</evidence>
<evidence type="ECO:0000256" key="7">
    <source>
        <dbReference type="ARBA" id="ARBA00022989"/>
    </source>
</evidence>
<gene>
    <name evidence="12" type="ORF">PPSIR1_11635</name>
</gene>
<keyword evidence="3 10" id="KW-0813">Transport</keyword>
<keyword evidence="7 10" id="KW-1133">Transmembrane helix</keyword>
<keyword evidence="9 10" id="KW-0472">Membrane</keyword>
<dbReference type="PANTHER" id="PTHR34182">
    <property type="entry name" value="PROTEIN-EXPORT MEMBRANE PROTEIN SECG"/>
    <property type="match status" value="1"/>
</dbReference>
<evidence type="ECO:0000256" key="9">
    <source>
        <dbReference type="ARBA" id="ARBA00023136"/>
    </source>
</evidence>
<evidence type="ECO:0000256" key="10">
    <source>
        <dbReference type="RuleBase" id="RU365087"/>
    </source>
</evidence>
<protein>
    <recommendedName>
        <fullName evidence="10">Protein-export membrane protein SecG</fullName>
    </recommendedName>
</protein>
<keyword evidence="4 10" id="KW-1003">Cell membrane</keyword>
<feature type="compositionally biased region" description="Low complexity" evidence="11">
    <location>
        <begin position="154"/>
        <end position="177"/>
    </location>
</feature>
<keyword evidence="13" id="KW-1185">Reference proteome</keyword>
<dbReference type="EMBL" id="ABCS01000011">
    <property type="protein sequence ID" value="EDM80425.1"/>
    <property type="molecule type" value="Genomic_DNA"/>
</dbReference>
<feature type="region of interest" description="Disordered" evidence="11">
    <location>
        <begin position="141"/>
        <end position="226"/>
    </location>
</feature>
<sequence>MTTFVTIIYVIVALVMVLSILLQSGKGGGLGSALGGGASQSVFGGGGGADFMGKLTQGFAATFMISAMYLAYASAHAGSSFLENEDEGRDGVFESDQEIDYERIGPNPLELDTPAVAQAKQQAASAKVPAQTEAPAAMVEGTANPEAGDPPPAGDGAADLSDNGAEAANDAADPMANGQPTEAIEGGDSPDGNRGDSPQGGDDSLTDTASNQGPKDTNQGEAKSDG</sequence>